<dbReference type="Pfam" id="PF13628">
    <property type="entry name" value="DUF4142"/>
    <property type="match status" value="1"/>
</dbReference>
<evidence type="ECO:0000259" key="1">
    <source>
        <dbReference type="Pfam" id="PF13628"/>
    </source>
</evidence>
<name>A0ABP8NLI7_9BACT</name>
<proteinExistence type="predicted"/>
<organism evidence="2 3">
    <name type="scientific">Nemorincola caseinilytica</name>
    <dbReference type="NCBI Taxonomy" id="2054315"/>
    <lineage>
        <taxon>Bacteria</taxon>
        <taxon>Pseudomonadati</taxon>
        <taxon>Bacteroidota</taxon>
        <taxon>Chitinophagia</taxon>
        <taxon>Chitinophagales</taxon>
        <taxon>Chitinophagaceae</taxon>
        <taxon>Nemorincola</taxon>
    </lineage>
</organism>
<dbReference type="PANTHER" id="PTHR38593:SF1">
    <property type="entry name" value="BLR2558 PROTEIN"/>
    <property type="match status" value="1"/>
</dbReference>
<evidence type="ECO:0000313" key="2">
    <source>
        <dbReference type="EMBL" id="GAA4467429.1"/>
    </source>
</evidence>
<gene>
    <name evidence="2" type="ORF">GCM10023093_23360</name>
</gene>
<dbReference type="Gene3D" id="1.20.1260.10">
    <property type="match status" value="1"/>
</dbReference>
<dbReference type="InterPro" id="IPR025419">
    <property type="entry name" value="DUF4142"/>
</dbReference>
<dbReference type="Proteomes" id="UP001500067">
    <property type="component" value="Unassembled WGS sequence"/>
</dbReference>
<protein>
    <submittedName>
        <fullName evidence="2">DUF4142 domain-containing protein</fullName>
    </submittedName>
</protein>
<dbReference type="EMBL" id="BAABFA010000015">
    <property type="protein sequence ID" value="GAA4467429.1"/>
    <property type="molecule type" value="Genomic_DNA"/>
</dbReference>
<reference evidence="3" key="1">
    <citation type="journal article" date="2019" name="Int. J. Syst. Evol. Microbiol.">
        <title>The Global Catalogue of Microorganisms (GCM) 10K type strain sequencing project: providing services to taxonomists for standard genome sequencing and annotation.</title>
        <authorList>
            <consortium name="The Broad Institute Genomics Platform"/>
            <consortium name="The Broad Institute Genome Sequencing Center for Infectious Disease"/>
            <person name="Wu L."/>
            <person name="Ma J."/>
        </authorList>
    </citation>
    <scope>NUCLEOTIDE SEQUENCE [LARGE SCALE GENOMIC DNA]</scope>
    <source>
        <strain evidence="3">JCM 32105</strain>
    </source>
</reference>
<dbReference type="InterPro" id="IPR012347">
    <property type="entry name" value="Ferritin-like"/>
</dbReference>
<feature type="domain" description="DUF4142" evidence="1">
    <location>
        <begin position="29"/>
        <end position="164"/>
    </location>
</feature>
<sequence>MIWLGSCKDADTPAEEHNEQAFNNTDMERDADFVMKAATASMAEIELGNLAMANGALPEVKQFGQTMVTDHTAANEELRAAAQPKNIALPVAPTDAQLKKAEELRGKTGADFDKDYIDLMVKDHKDVIDAFEKEAEKGNDPDLKTWAGAKLPALRHHLQMAEELQQRLKK</sequence>
<evidence type="ECO:0000313" key="3">
    <source>
        <dbReference type="Proteomes" id="UP001500067"/>
    </source>
</evidence>
<accession>A0ABP8NLI7</accession>
<comment type="caution">
    <text evidence="2">The sequence shown here is derived from an EMBL/GenBank/DDBJ whole genome shotgun (WGS) entry which is preliminary data.</text>
</comment>
<dbReference type="PANTHER" id="PTHR38593">
    <property type="entry name" value="BLR2558 PROTEIN"/>
    <property type="match status" value="1"/>
</dbReference>
<keyword evidence="3" id="KW-1185">Reference proteome</keyword>